<evidence type="ECO:0000313" key="3">
    <source>
        <dbReference type="EMBL" id="OGY50991.1"/>
    </source>
</evidence>
<sequence>MYYTYVLKSKKDGKYYIGYTEDLRKRVRQHNSGLVESSMARRPFELVYYEACLNKDKAIKREKYFKTGFGRGFLKNRI</sequence>
<proteinExistence type="inferred from homology"/>
<dbReference type="PANTHER" id="PTHR34477:SF5">
    <property type="entry name" value="BSL5627 PROTEIN"/>
    <property type="match status" value="1"/>
</dbReference>
<reference evidence="3 4" key="1">
    <citation type="journal article" date="2016" name="Nat. Commun.">
        <title>Thousands of microbial genomes shed light on interconnected biogeochemical processes in an aquifer system.</title>
        <authorList>
            <person name="Anantharaman K."/>
            <person name="Brown C.T."/>
            <person name="Hug L.A."/>
            <person name="Sharon I."/>
            <person name="Castelle C.J."/>
            <person name="Probst A.J."/>
            <person name="Thomas B.C."/>
            <person name="Singh A."/>
            <person name="Wilkins M.J."/>
            <person name="Karaoz U."/>
            <person name="Brodie E.L."/>
            <person name="Williams K.H."/>
            <person name="Hubbard S.S."/>
            <person name="Banfield J.F."/>
        </authorList>
    </citation>
    <scope>NUCLEOTIDE SEQUENCE [LARGE SCALE GENOMIC DNA]</scope>
</reference>
<evidence type="ECO:0000259" key="2">
    <source>
        <dbReference type="PROSITE" id="PS50164"/>
    </source>
</evidence>
<dbReference type="Gene3D" id="3.40.1440.10">
    <property type="entry name" value="GIY-YIG endonuclease"/>
    <property type="match status" value="1"/>
</dbReference>
<name>A0A1G1YFG3_9BACT</name>
<dbReference type="PROSITE" id="PS50164">
    <property type="entry name" value="GIY_YIG"/>
    <property type="match status" value="1"/>
</dbReference>
<dbReference type="SMART" id="SM00465">
    <property type="entry name" value="GIYc"/>
    <property type="match status" value="1"/>
</dbReference>
<dbReference type="Proteomes" id="UP000177310">
    <property type="component" value="Unassembled WGS sequence"/>
</dbReference>
<feature type="domain" description="GIY-YIG" evidence="2">
    <location>
        <begin position="1"/>
        <end position="77"/>
    </location>
</feature>
<evidence type="ECO:0000313" key="4">
    <source>
        <dbReference type="Proteomes" id="UP000177310"/>
    </source>
</evidence>
<dbReference type="Pfam" id="PF01541">
    <property type="entry name" value="GIY-YIG"/>
    <property type="match status" value="1"/>
</dbReference>
<dbReference type="EMBL" id="MHIL01000026">
    <property type="protein sequence ID" value="OGY50991.1"/>
    <property type="molecule type" value="Genomic_DNA"/>
</dbReference>
<dbReference type="InterPro" id="IPR035901">
    <property type="entry name" value="GIY-YIG_endonuc_sf"/>
</dbReference>
<dbReference type="InterPro" id="IPR050190">
    <property type="entry name" value="UPF0213_domain"/>
</dbReference>
<evidence type="ECO:0000256" key="1">
    <source>
        <dbReference type="ARBA" id="ARBA00007435"/>
    </source>
</evidence>
<accession>A0A1G1YFG3</accession>
<gene>
    <name evidence="3" type="ORF">A3J59_00255</name>
</gene>
<organism evidence="3 4">
    <name type="scientific">Candidatus Buchananbacteria bacterium RIFCSPHIGHO2_02_FULL_56_16</name>
    <dbReference type="NCBI Taxonomy" id="1797542"/>
    <lineage>
        <taxon>Bacteria</taxon>
        <taxon>Candidatus Buchananiibacteriota</taxon>
    </lineage>
</organism>
<dbReference type="CDD" id="cd10449">
    <property type="entry name" value="GIY-YIG_SLX1_like"/>
    <property type="match status" value="1"/>
</dbReference>
<protein>
    <submittedName>
        <fullName evidence="3">Excinuclease ABC subunit C</fullName>
    </submittedName>
</protein>
<comment type="caution">
    <text evidence="3">The sequence shown here is derived from an EMBL/GenBank/DDBJ whole genome shotgun (WGS) entry which is preliminary data.</text>
</comment>
<comment type="similarity">
    <text evidence="1">Belongs to the UPF0213 family.</text>
</comment>
<dbReference type="AlphaFoldDB" id="A0A1G1YFG3"/>
<dbReference type="SUPFAM" id="SSF82771">
    <property type="entry name" value="GIY-YIG endonuclease"/>
    <property type="match status" value="1"/>
</dbReference>
<dbReference type="InterPro" id="IPR000305">
    <property type="entry name" value="GIY-YIG_endonuc"/>
</dbReference>
<dbReference type="PANTHER" id="PTHR34477">
    <property type="entry name" value="UPF0213 PROTEIN YHBQ"/>
    <property type="match status" value="1"/>
</dbReference>